<evidence type="ECO:0000313" key="3">
    <source>
        <dbReference type="Proteomes" id="UP000254266"/>
    </source>
</evidence>
<protein>
    <submittedName>
        <fullName evidence="2">ADP-ribose pyrophosphatase</fullName>
    </submittedName>
</protein>
<dbReference type="PROSITE" id="PS51462">
    <property type="entry name" value="NUDIX"/>
    <property type="match status" value="1"/>
</dbReference>
<dbReference type="Gene3D" id="3.90.79.10">
    <property type="entry name" value="Nucleoside Triphosphate Pyrophosphohydrolase"/>
    <property type="match status" value="1"/>
</dbReference>
<accession>A0A370DBW2</accession>
<dbReference type="EMBL" id="QFXC01000011">
    <property type="protein sequence ID" value="RDH82363.1"/>
    <property type="molecule type" value="Genomic_DNA"/>
</dbReference>
<feature type="domain" description="Nudix hydrolase" evidence="1">
    <location>
        <begin position="19"/>
        <end position="148"/>
    </location>
</feature>
<dbReference type="GO" id="GO:0003824">
    <property type="term" value="F:catalytic activity"/>
    <property type="evidence" value="ECO:0007669"/>
    <property type="project" value="UniProtKB-ARBA"/>
</dbReference>
<dbReference type="SUPFAM" id="SSF55811">
    <property type="entry name" value="Nudix"/>
    <property type="match status" value="1"/>
</dbReference>
<sequence>MKLYTGLKKTVEIVLANDYVTAAVATLVIRNRQLLLGKRFNKESFEGWQCPGGYLYKGEEIEPAASRHCLQKAGIQIEQLRSASYSNNVFSEYHHTVTLYIVAEAFQVQDRKKFESEKIQWSWFDFDRLPEPLFLPLQNVLKAEWFCSLS</sequence>
<evidence type="ECO:0000259" key="1">
    <source>
        <dbReference type="PROSITE" id="PS51462"/>
    </source>
</evidence>
<dbReference type="InterPro" id="IPR000086">
    <property type="entry name" value="NUDIX_hydrolase_dom"/>
</dbReference>
<organism evidence="2 3">
    <name type="scientific">endosymbiont of Galathealinum brachiosum</name>
    <dbReference type="NCBI Taxonomy" id="2200906"/>
    <lineage>
        <taxon>Bacteria</taxon>
        <taxon>Pseudomonadati</taxon>
        <taxon>Pseudomonadota</taxon>
        <taxon>Gammaproteobacteria</taxon>
        <taxon>sulfur-oxidizing symbionts</taxon>
    </lineage>
</organism>
<dbReference type="InterPro" id="IPR015797">
    <property type="entry name" value="NUDIX_hydrolase-like_dom_sf"/>
</dbReference>
<dbReference type="AlphaFoldDB" id="A0A370DBW2"/>
<proteinExistence type="predicted"/>
<gene>
    <name evidence="2" type="ORF">DIZ80_08695</name>
</gene>
<dbReference type="Pfam" id="PF00293">
    <property type="entry name" value="NUDIX"/>
    <property type="match status" value="1"/>
</dbReference>
<dbReference type="PANTHER" id="PTHR16099:SF5">
    <property type="entry name" value="NUCLEOTIDE TRIPHOSPHATE DIPHOSPHATASE NUDT15"/>
    <property type="match status" value="1"/>
</dbReference>
<name>A0A370DBW2_9GAMM</name>
<reference evidence="2 3" key="1">
    <citation type="journal article" date="2018" name="ISME J.">
        <title>Endosymbiont genomes yield clues of tubeworm success.</title>
        <authorList>
            <person name="Li Y."/>
            <person name="Liles M.R."/>
            <person name="Halanych K.M."/>
        </authorList>
    </citation>
    <scope>NUCLEOTIDE SEQUENCE [LARGE SCALE GENOMIC DNA]</scope>
    <source>
        <strain evidence="2">A1464</strain>
    </source>
</reference>
<comment type="caution">
    <text evidence="2">The sequence shown here is derived from an EMBL/GenBank/DDBJ whole genome shotgun (WGS) entry which is preliminary data.</text>
</comment>
<evidence type="ECO:0000313" key="2">
    <source>
        <dbReference type="EMBL" id="RDH82363.1"/>
    </source>
</evidence>
<dbReference type="Proteomes" id="UP000254266">
    <property type="component" value="Unassembled WGS sequence"/>
</dbReference>
<keyword evidence="3" id="KW-1185">Reference proteome</keyword>
<dbReference type="PANTHER" id="PTHR16099">
    <property type="entry name" value="8-OXO-DGTP DIPHOSPHATES NUDT15"/>
    <property type="match status" value="1"/>
</dbReference>